<dbReference type="PROSITE" id="PS00107">
    <property type="entry name" value="PROTEIN_KINASE_ATP"/>
    <property type="match status" value="1"/>
</dbReference>
<dbReference type="Gene3D" id="1.10.510.10">
    <property type="entry name" value="Transferase(Phosphotransferase) domain 1"/>
    <property type="match status" value="1"/>
</dbReference>
<dbReference type="CDD" id="cd06625">
    <property type="entry name" value="STKc_MEKK3_like"/>
    <property type="match status" value="1"/>
</dbReference>
<dbReference type="SUPFAM" id="SSF56112">
    <property type="entry name" value="Protein kinase-like (PK-like)"/>
    <property type="match status" value="1"/>
</dbReference>
<dbReference type="STRING" id="50429.A0A2B4SF65"/>
<evidence type="ECO:0000256" key="4">
    <source>
        <dbReference type="ARBA" id="ARBA00022777"/>
    </source>
</evidence>
<feature type="domain" description="Protein kinase" evidence="8">
    <location>
        <begin position="419"/>
        <end position="677"/>
    </location>
</feature>
<accession>A0A2B4SF65</accession>
<dbReference type="Pfam" id="PF00564">
    <property type="entry name" value="PB1"/>
    <property type="match status" value="1"/>
</dbReference>
<dbReference type="InterPro" id="IPR000270">
    <property type="entry name" value="PB1_dom"/>
</dbReference>
<dbReference type="SMART" id="SM00666">
    <property type="entry name" value="PB1"/>
    <property type="match status" value="1"/>
</dbReference>
<dbReference type="Gene3D" id="3.10.20.90">
    <property type="entry name" value="Phosphatidylinositol 3-kinase Catalytic Subunit, Chain A, domain 1"/>
    <property type="match status" value="1"/>
</dbReference>
<keyword evidence="1" id="KW-0723">Serine/threonine-protein kinase</keyword>
<evidence type="ECO:0000256" key="3">
    <source>
        <dbReference type="ARBA" id="ARBA00022741"/>
    </source>
</evidence>
<dbReference type="GO" id="GO:0005524">
    <property type="term" value="F:ATP binding"/>
    <property type="evidence" value="ECO:0007669"/>
    <property type="project" value="UniProtKB-UniRule"/>
</dbReference>
<feature type="region of interest" description="Disordered" evidence="7">
    <location>
        <begin position="1"/>
        <end position="23"/>
    </location>
</feature>
<dbReference type="PROSITE" id="PS50011">
    <property type="entry name" value="PROTEIN_KINASE_DOM"/>
    <property type="match status" value="1"/>
</dbReference>
<gene>
    <name evidence="9" type="primary">Map3k3</name>
    <name evidence="9" type="ORF">AWC38_SpisGene7847</name>
</gene>
<dbReference type="FunFam" id="1.10.510.10:FF:000071">
    <property type="entry name" value="Mitogen-activated protein kinase kinase kinase 3 isoform 2"/>
    <property type="match status" value="1"/>
</dbReference>
<dbReference type="GO" id="GO:0004674">
    <property type="term" value="F:protein serine/threonine kinase activity"/>
    <property type="evidence" value="ECO:0007669"/>
    <property type="project" value="UniProtKB-KW"/>
</dbReference>
<dbReference type="Proteomes" id="UP000225706">
    <property type="component" value="Unassembled WGS sequence"/>
</dbReference>
<proteinExistence type="predicted"/>
<dbReference type="PANTHER" id="PTHR11584">
    <property type="entry name" value="SERINE/THREONINE PROTEIN KINASE"/>
    <property type="match status" value="1"/>
</dbReference>
<dbReference type="SUPFAM" id="SSF54277">
    <property type="entry name" value="CAD &amp; PB1 domains"/>
    <property type="match status" value="1"/>
</dbReference>
<dbReference type="PANTHER" id="PTHR11584:SF369">
    <property type="entry name" value="MITOGEN-ACTIVATED PROTEIN KINASE KINASE KINASE 19-RELATED"/>
    <property type="match status" value="1"/>
</dbReference>
<dbReference type="InterPro" id="IPR011009">
    <property type="entry name" value="Kinase-like_dom_sf"/>
</dbReference>
<dbReference type="SMART" id="SM00220">
    <property type="entry name" value="S_TKc"/>
    <property type="match status" value="1"/>
</dbReference>
<keyword evidence="4 9" id="KW-0418">Kinase</keyword>
<evidence type="ECO:0000256" key="7">
    <source>
        <dbReference type="SAM" id="MobiDB-lite"/>
    </source>
</evidence>
<sequence>MDDDLESGYLSPGSDSSRSQTHRAKNVNNNFHMMEQKVRIKFEFKGEKRIIPISRPVILSQLLLKVKTAYGQDLSMNYVSNENAIPLVSQSDLDKAIEILDRSQHLTSLRILLSLPNGVSDFNSHKSNVPISSVIPPSNPKVGSLFGKPFYKKGKPRSYGLGIRHLSRSQSTPDEIAYMAVDPPNTPSLSRYINVQYMSSSNINTRGRNSPPPGFHHDEFPAQPFHMVRGEGEFIPESQDHVVVPRFHRRLNMWYDPLSHSQVRVVSSPSSEGSWRGSSFSVDSGGEMQSFYNSTRSASNSSLVVASGMFSSEEDITDCKAHTYPRRRSHTIGGPDIDYNDGSQRYNGTQNSRKPIPLSMRIDQQISPASSSSSSSGLIADIDINTKRPGKESELEVAVQRLKDMSITETKVLEVPRNWTKGKLLGAGAFGQVYMCHDHDTGSELAVKQVEVGLLNTATQKEVKALEAEIDLLKNLRHDRIVLYYGTQQTDLHVYIFMEYMPGASVHDHIKQHGALNESLTRKYTRQILEGVSFLHATLIVHRDIKGANILRDLRGNVKLADFGASKRLQTIRSKTGFRSVHGTPYWMAPEVINGEGYGRKADIWSLGCTVVEMLTTKPPWAEFEPMAALFNIATQPTEPSLPHDLSEDAMEFIQSTLTKNSWQRPSADELLNFTFVINSTVTTCL</sequence>
<protein>
    <submittedName>
        <fullName evidence="9">Mitogen-activated protein kinase kinase kinase 3</fullName>
    </submittedName>
</protein>
<comment type="caution">
    <text evidence="9">The sequence shown here is derived from an EMBL/GenBank/DDBJ whole genome shotgun (WGS) entry which is preliminary data.</text>
</comment>
<evidence type="ECO:0000259" key="8">
    <source>
        <dbReference type="PROSITE" id="PS50011"/>
    </source>
</evidence>
<name>A0A2B4SF65_STYPI</name>
<organism evidence="9 10">
    <name type="scientific">Stylophora pistillata</name>
    <name type="common">Smooth cauliflower coral</name>
    <dbReference type="NCBI Taxonomy" id="50429"/>
    <lineage>
        <taxon>Eukaryota</taxon>
        <taxon>Metazoa</taxon>
        <taxon>Cnidaria</taxon>
        <taxon>Anthozoa</taxon>
        <taxon>Hexacorallia</taxon>
        <taxon>Scleractinia</taxon>
        <taxon>Astrocoeniina</taxon>
        <taxon>Pocilloporidae</taxon>
        <taxon>Stylophora</taxon>
    </lineage>
</organism>
<evidence type="ECO:0000256" key="6">
    <source>
        <dbReference type="PROSITE-ProRule" id="PRU10141"/>
    </source>
</evidence>
<dbReference type="InterPro" id="IPR017441">
    <property type="entry name" value="Protein_kinase_ATP_BS"/>
</dbReference>
<evidence type="ECO:0000256" key="5">
    <source>
        <dbReference type="ARBA" id="ARBA00022840"/>
    </source>
</evidence>
<keyword evidence="2" id="KW-0808">Transferase</keyword>
<reference evidence="10" key="1">
    <citation type="journal article" date="2017" name="bioRxiv">
        <title>Comparative analysis of the genomes of Stylophora pistillata and Acropora digitifera provides evidence for extensive differences between species of corals.</title>
        <authorList>
            <person name="Voolstra C.R."/>
            <person name="Li Y."/>
            <person name="Liew Y.J."/>
            <person name="Baumgarten S."/>
            <person name="Zoccola D."/>
            <person name="Flot J.-F."/>
            <person name="Tambutte S."/>
            <person name="Allemand D."/>
            <person name="Aranda M."/>
        </authorList>
    </citation>
    <scope>NUCLEOTIDE SEQUENCE [LARGE SCALE GENOMIC DNA]</scope>
</reference>
<feature type="binding site" evidence="6">
    <location>
        <position position="448"/>
    </location>
    <ligand>
        <name>ATP</name>
        <dbReference type="ChEBI" id="CHEBI:30616"/>
    </ligand>
</feature>
<keyword evidence="3 6" id="KW-0547">Nucleotide-binding</keyword>
<evidence type="ECO:0000256" key="1">
    <source>
        <dbReference type="ARBA" id="ARBA00022527"/>
    </source>
</evidence>
<dbReference type="GO" id="GO:0035556">
    <property type="term" value="P:intracellular signal transduction"/>
    <property type="evidence" value="ECO:0007669"/>
    <property type="project" value="UniProtKB-ARBA"/>
</dbReference>
<dbReference type="Pfam" id="PF00069">
    <property type="entry name" value="Pkinase"/>
    <property type="match status" value="1"/>
</dbReference>
<evidence type="ECO:0000256" key="2">
    <source>
        <dbReference type="ARBA" id="ARBA00022679"/>
    </source>
</evidence>
<dbReference type="AlphaFoldDB" id="A0A2B4SF65"/>
<keyword evidence="5 6" id="KW-0067">ATP-binding</keyword>
<dbReference type="InterPro" id="IPR000719">
    <property type="entry name" value="Prot_kinase_dom"/>
</dbReference>
<dbReference type="OrthoDB" id="8693905at2759"/>
<dbReference type="EMBL" id="LSMT01000103">
    <property type="protein sequence ID" value="PFX27450.1"/>
    <property type="molecule type" value="Genomic_DNA"/>
</dbReference>
<keyword evidence="10" id="KW-1185">Reference proteome</keyword>
<evidence type="ECO:0000313" key="9">
    <source>
        <dbReference type="EMBL" id="PFX27450.1"/>
    </source>
</evidence>
<evidence type="ECO:0000313" key="10">
    <source>
        <dbReference type="Proteomes" id="UP000225706"/>
    </source>
</evidence>